<dbReference type="CDD" id="cd06530">
    <property type="entry name" value="S26_SPase_I"/>
    <property type="match status" value="1"/>
</dbReference>
<evidence type="ECO:0000259" key="7">
    <source>
        <dbReference type="Pfam" id="PF10502"/>
    </source>
</evidence>
<dbReference type="NCBIfam" id="TIGR02227">
    <property type="entry name" value="sigpep_I_bact"/>
    <property type="match status" value="1"/>
</dbReference>
<feature type="domain" description="Peptidase S26" evidence="7">
    <location>
        <begin position="15"/>
        <end position="195"/>
    </location>
</feature>
<reference evidence="8 9" key="1">
    <citation type="submission" date="2021-03" db="EMBL/GenBank/DDBJ databases">
        <title>novel species isolated from a fishpond in China.</title>
        <authorList>
            <person name="Lu H."/>
            <person name="Cai Z."/>
        </authorList>
    </citation>
    <scope>NUCLEOTIDE SEQUENCE [LARGE SCALE GENOMIC DNA]</scope>
    <source>
        <strain evidence="8 9">Y57</strain>
    </source>
</reference>
<evidence type="ECO:0000256" key="6">
    <source>
        <dbReference type="RuleBase" id="RU362042"/>
    </source>
</evidence>
<dbReference type="PANTHER" id="PTHR43390:SF1">
    <property type="entry name" value="CHLOROPLAST PROCESSING PEPTIDASE"/>
    <property type="match status" value="1"/>
</dbReference>
<dbReference type="GO" id="GO:0009003">
    <property type="term" value="F:signal peptidase activity"/>
    <property type="evidence" value="ECO:0007669"/>
    <property type="project" value="UniProtKB-EC"/>
</dbReference>
<dbReference type="InterPro" id="IPR019757">
    <property type="entry name" value="Pept_S26A_signal_pept_1_Lys-AS"/>
</dbReference>
<dbReference type="EC" id="3.4.21.89" evidence="3 6"/>
<protein>
    <recommendedName>
        <fullName evidence="4 6">Signal peptidase I</fullName>
        <ecNumber evidence="3 6">3.4.21.89</ecNumber>
    </recommendedName>
</protein>
<dbReference type="InterPro" id="IPR036286">
    <property type="entry name" value="LexA/Signal_pep-like_sf"/>
</dbReference>
<keyword evidence="6" id="KW-0645">Protease</keyword>
<dbReference type="SUPFAM" id="SSF51306">
    <property type="entry name" value="LexA/Signal peptidase"/>
    <property type="match status" value="1"/>
</dbReference>
<gene>
    <name evidence="8" type="primary">lepB</name>
    <name evidence="8" type="ORF">J0A65_15475</name>
</gene>
<proteinExistence type="inferred from homology"/>
<dbReference type="PRINTS" id="PR00727">
    <property type="entry name" value="LEADERPTASE"/>
</dbReference>
<evidence type="ECO:0000313" key="8">
    <source>
        <dbReference type="EMBL" id="MBN7821273.1"/>
    </source>
</evidence>
<dbReference type="InterPro" id="IPR000223">
    <property type="entry name" value="Pept_S26A_signal_pept_1"/>
</dbReference>
<comment type="catalytic activity">
    <reaction evidence="1 6">
        <text>Cleavage of hydrophobic, N-terminal signal or leader sequences from secreted and periplasmic proteins.</text>
        <dbReference type="EC" id="3.4.21.89"/>
    </reaction>
</comment>
<name>A0ABS3CVX7_9ALTE</name>
<organism evidence="8 9">
    <name type="scientific">Bowmanella yangjiangensis</name>
    <dbReference type="NCBI Taxonomy" id="2811230"/>
    <lineage>
        <taxon>Bacteria</taxon>
        <taxon>Pseudomonadati</taxon>
        <taxon>Pseudomonadota</taxon>
        <taxon>Gammaproteobacteria</taxon>
        <taxon>Alteromonadales</taxon>
        <taxon>Alteromonadaceae</taxon>
        <taxon>Bowmanella</taxon>
    </lineage>
</organism>
<evidence type="ECO:0000256" key="4">
    <source>
        <dbReference type="ARBA" id="ARBA00019232"/>
    </source>
</evidence>
<dbReference type="EMBL" id="JAFKCS010000016">
    <property type="protein sequence ID" value="MBN7821273.1"/>
    <property type="molecule type" value="Genomic_DNA"/>
</dbReference>
<comment type="caution">
    <text evidence="8">The sequence shown here is derived from an EMBL/GenBank/DDBJ whole genome shotgun (WGS) entry which is preliminary data.</text>
</comment>
<comment type="similarity">
    <text evidence="2 6">Belongs to the peptidase S26 family.</text>
</comment>
<evidence type="ECO:0000256" key="3">
    <source>
        <dbReference type="ARBA" id="ARBA00013208"/>
    </source>
</evidence>
<dbReference type="RefSeq" id="WP_206595221.1">
    <property type="nucleotide sequence ID" value="NZ_JAFKCS010000016.1"/>
</dbReference>
<sequence length="216" mass="24340">MKLKLKTLLKENKGLLIFIALMLVFRSAVADWNDVPTGSMKPTILEGDRILVNKMAYDIRLPFSQISLKKLADPARGDIIVFESQKAGNQLVKRVVGVPGDVVEMRDNRLFINGEALTYVTQRADTNGQDLVENLVGIEHSVRIKPGHQPLANFPPVQVPENAYLALGDNRDNSADSRVIGFVPRHEIRGRAHHVLFSLNYDNFYLPRGDRFYHPI</sequence>
<dbReference type="Proteomes" id="UP000663992">
    <property type="component" value="Unassembled WGS sequence"/>
</dbReference>
<evidence type="ECO:0000256" key="1">
    <source>
        <dbReference type="ARBA" id="ARBA00000677"/>
    </source>
</evidence>
<keyword evidence="5 6" id="KW-0378">Hydrolase</keyword>
<dbReference type="Pfam" id="PF10502">
    <property type="entry name" value="Peptidase_S26"/>
    <property type="match status" value="1"/>
</dbReference>
<evidence type="ECO:0000256" key="5">
    <source>
        <dbReference type="ARBA" id="ARBA00022801"/>
    </source>
</evidence>
<accession>A0ABS3CVX7</accession>
<evidence type="ECO:0000256" key="2">
    <source>
        <dbReference type="ARBA" id="ARBA00009370"/>
    </source>
</evidence>
<comment type="subcellular location">
    <subcellularLocation>
        <location evidence="6">Membrane</location>
        <topology evidence="6">Multi-pass membrane protein</topology>
    </subcellularLocation>
</comment>
<dbReference type="PANTHER" id="PTHR43390">
    <property type="entry name" value="SIGNAL PEPTIDASE I"/>
    <property type="match status" value="1"/>
</dbReference>
<dbReference type="PROSITE" id="PS00760">
    <property type="entry name" value="SPASE_I_2"/>
    <property type="match status" value="1"/>
</dbReference>
<dbReference type="InterPro" id="IPR019533">
    <property type="entry name" value="Peptidase_S26"/>
</dbReference>
<dbReference type="Gene3D" id="2.10.109.10">
    <property type="entry name" value="Umud Fragment, subunit A"/>
    <property type="match status" value="1"/>
</dbReference>
<keyword evidence="9" id="KW-1185">Reference proteome</keyword>
<evidence type="ECO:0000313" key="9">
    <source>
        <dbReference type="Proteomes" id="UP000663992"/>
    </source>
</evidence>